<dbReference type="AlphaFoldDB" id="A0A8H6LSE9"/>
<organism evidence="2 3">
    <name type="scientific">Ephemerocybe angulata</name>
    <dbReference type="NCBI Taxonomy" id="980116"/>
    <lineage>
        <taxon>Eukaryota</taxon>
        <taxon>Fungi</taxon>
        <taxon>Dikarya</taxon>
        <taxon>Basidiomycota</taxon>
        <taxon>Agaricomycotina</taxon>
        <taxon>Agaricomycetes</taxon>
        <taxon>Agaricomycetidae</taxon>
        <taxon>Agaricales</taxon>
        <taxon>Agaricineae</taxon>
        <taxon>Psathyrellaceae</taxon>
        <taxon>Ephemerocybe</taxon>
    </lineage>
</organism>
<protein>
    <submittedName>
        <fullName evidence="2">Uncharacterized protein</fullName>
    </submittedName>
</protein>
<evidence type="ECO:0000313" key="2">
    <source>
        <dbReference type="EMBL" id="KAF6740975.1"/>
    </source>
</evidence>
<comment type="caution">
    <text evidence="2">The sequence shown here is derived from an EMBL/GenBank/DDBJ whole genome shotgun (WGS) entry which is preliminary data.</text>
</comment>
<dbReference type="Proteomes" id="UP000521943">
    <property type="component" value="Unassembled WGS sequence"/>
</dbReference>
<feature type="compositionally biased region" description="Gly residues" evidence="1">
    <location>
        <begin position="92"/>
        <end position="101"/>
    </location>
</feature>
<feature type="region of interest" description="Disordered" evidence="1">
    <location>
        <begin position="1"/>
        <end position="73"/>
    </location>
</feature>
<proteinExistence type="predicted"/>
<keyword evidence="3" id="KW-1185">Reference proteome</keyword>
<name>A0A8H6LSE9_9AGAR</name>
<gene>
    <name evidence="2" type="ORF">DFP72DRAFT_1056057</name>
</gene>
<evidence type="ECO:0000256" key="1">
    <source>
        <dbReference type="SAM" id="MobiDB-lite"/>
    </source>
</evidence>
<accession>A0A8H6LSE9</accession>
<dbReference type="EMBL" id="JACGCI010000311">
    <property type="protein sequence ID" value="KAF6740975.1"/>
    <property type="molecule type" value="Genomic_DNA"/>
</dbReference>
<reference evidence="2 3" key="1">
    <citation type="submission" date="2020-07" db="EMBL/GenBank/DDBJ databases">
        <title>Comparative genomics of pyrophilous fungi reveals a link between fire events and developmental genes.</title>
        <authorList>
            <consortium name="DOE Joint Genome Institute"/>
            <person name="Steindorff A.S."/>
            <person name="Carver A."/>
            <person name="Calhoun S."/>
            <person name="Stillman K."/>
            <person name="Liu H."/>
            <person name="Lipzen A."/>
            <person name="Pangilinan J."/>
            <person name="Labutti K."/>
            <person name="Bruns T.D."/>
            <person name="Grigoriev I.V."/>
        </authorList>
    </citation>
    <scope>NUCLEOTIDE SEQUENCE [LARGE SCALE GENOMIC DNA]</scope>
    <source>
        <strain evidence="2 3">CBS 144469</strain>
    </source>
</reference>
<evidence type="ECO:0000313" key="3">
    <source>
        <dbReference type="Proteomes" id="UP000521943"/>
    </source>
</evidence>
<sequence length="101" mass="10939">MSYFESKGVYPRPRPSPPSRATFPAFTTQWPGMRAPRTSESGDWKVVQVEAPPSKPIKNPNAPGPPNSQIAHPLTHYRTVEGSLEENPRLGGEAGEAGLGM</sequence>
<feature type="region of interest" description="Disordered" evidence="1">
    <location>
        <begin position="82"/>
        <end position="101"/>
    </location>
</feature>